<comment type="caution">
    <text evidence="2">The sequence shown here is derived from an EMBL/GenBank/DDBJ whole genome shotgun (WGS) entry which is preliminary data.</text>
</comment>
<evidence type="ECO:0000313" key="3">
    <source>
        <dbReference type="Proteomes" id="UP001597214"/>
    </source>
</evidence>
<organism evidence="2 3">
    <name type="scientific">Bacillus salitolerans</name>
    <dbReference type="NCBI Taxonomy" id="1437434"/>
    <lineage>
        <taxon>Bacteria</taxon>
        <taxon>Bacillati</taxon>
        <taxon>Bacillota</taxon>
        <taxon>Bacilli</taxon>
        <taxon>Bacillales</taxon>
        <taxon>Bacillaceae</taxon>
        <taxon>Bacillus</taxon>
    </lineage>
</organism>
<evidence type="ECO:0000313" key="2">
    <source>
        <dbReference type="EMBL" id="MFD1739779.1"/>
    </source>
</evidence>
<dbReference type="Pfam" id="PF14534">
    <property type="entry name" value="DUF4440"/>
    <property type="match status" value="1"/>
</dbReference>
<dbReference type="InterPro" id="IPR027843">
    <property type="entry name" value="DUF4440"/>
</dbReference>
<evidence type="ECO:0000259" key="1">
    <source>
        <dbReference type="Pfam" id="PF14534"/>
    </source>
</evidence>
<name>A0ABW4LYD7_9BACI</name>
<dbReference type="Proteomes" id="UP001597214">
    <property type="component" value="Unassembled WGS sequence"/>
</dbReference>
<keyword evidence="3" id="KW-1185">Reference proteome</keyword>
<gene>
    <name evidence="2" type="ORF">ACFSCX_25265</name>
</gene>
<dbReference type="Gene3D" id="3.10.450.50">
    <property type="match status" value="1"/>
</dbReference>
<reference evidence="3" key="1">
    <citation type="journal article" date="2019" name="Int. J. Syst. Evol. Microbiol.">
        <title>The Global Catalogue of Microorganisms (GCM) 10K type strain sequencing project: providing services to taxonomists for standard genome sequencing and annotation.</title>
        <authorList>
            <consortium name="The Broad Institute Genomics Platform"/>
            <consortium name="The Broad Institute Genome Sequencing Center for Infectious Disease"/>
            <person name="Wu L."/>
            <person name="Ma J."/>
        </authorList>
    </citation>
    <scope>NUCLEOTIDE SEQUENCE [LARGE SCALE GENOMIC DNA]</scope>
    <source>
        <strain evidence="3">CCUG 49339</strain>
    </source>
</reference>
<feature type="domain" description="DUF4440" evidence="1">
    <location>
        <begin position="7"/>
        <end position="117"/>
    </location>
</feature>
<dbReference type="InterPro" id="IPR032710">
    <property type="entry name" value="NTF2-like_dom_sf"/>
</dbReference>
<accession>A0ABW4LYD7</accession>
<sequence length="123" mass="14119">MNVENLMDLDRQFDSVTAEKGAEGWASYFDINGVMLPGTDPIIGKELIYQTMKHVFSQNGYSLRWEPLSAKISKDGEMGFTYGRYTKTIHNDEGQKVETFGYYTSIWEKKDNGEWKIVLDMGN</sequence>
<proteinExistence type="predicted"/>
<dbReference type="SUPFAM" id="SSF54427">
    <property type="entry name" value="NTF2-like"/>
    <property type="match status" value="1"/>
</dbReference>
<dbReference type="RefSeq" id="WP_377931035.1">
    <property type="nucleotide sequence ID" value="NZ_JBHUEM010000060.1"/>
</dbReference>
<protein>
    <submittedName>
        <fullName evidence="2">YybH family protein</fullName>
    </submittedName>
</protein>
<dbReference type="EMBL" id="JBHUEM010000060">
    <property type="protein sequence ID" value="MFD1739779.1"/>
    <property type="molecule type" value="Genomic_DNA"/>
</dbReference>